<dbReference type="CDD" id="cd00038">
    <property type="entry name" value="CAP_ED"/>
    <property type="match status" value="1"/>
</dbReference>
<evidence type="ECO:0000313" key="3">
    <source>
        <dbReference type="EMBL" id="SFT35547.1"/>
    </source>
</evidence>
<feature type="region of interest" description="Disordered" evidence="1">
    <location>
        <begin position="217"/>
        <end position="240"/>
    </location>
</feature>
<reference evidence="4" key="1">
    <citation type="submission" date="2016-10" db="EMBL/GenBank/DDBJ databases">
        <authorList>
            <person name="Varghese N."/>
            <person name="Submissions S."/>
        </authorList>
    </citation>
    <scope>NUCLEOTIDE SEQUENCE [LARGE SCALE GENOMIC DNA]</scope>
    <source>
        <strain evidence="4">DSM 45501</strain>
    </source>
</reference>
<dbReference type="InterPro" id="IPR018490">
    <property type="entry name" value="cNMP-bd_dom_sf"/>
</dbReference>
<evidence type="ECO:0000256" key="1">
    <source>
        <dbReference type="SAM" id="MobiDB-lite"/>
    </source>
</evidence>
<dbReference type="Pfam" id="PF19307">
    <property type="entry name" value="SrpI-like"/>
    <property type="match status" value="1"/>
</dbReference>
<dbReference type="InterPro" id="IPR000595">
    <property type="entry name" value="cNMP-bd_dom"/>
</dbReference>
<dbReference type="STRING" id="995060.SAMN04487904_101427"/>
<dbReference type="InterPro" id="IPR014710">
    <property type="entry name" value="RmlC-like_jellyroll"/>
</dbReference>
<dbReference type="AlphaFoldDB" id="A0A1I6XBC4"/>
<dbReference type="NCBIfam" id="NF041163">
    <property type="entry name" value="encap_f2b"/>
    <property type="match status" value="1"/>
</dbReference>
<dbReference type="GO" id="GO:0003700">
    <property type="term" value="F:DNA-binding transcription factor activity"/>
    <property type="evidence" value="ECO:0007669"/>
    <property type="project" value="TreeGrafter"/>
</dbReference>
<accession>A0A1I6XBC4</accession>
<organism evidence="3 4">
    <name type="scientific">Actinopolyspora righensis</name>
    <dbReference type="NCBI Taxonomy" id="995060"/>
    <lineage>
        <taxon>Bacteria</taxon>
        <taxon>Bacillati</taxon>
        <taxon>Actinomycetota</taxon>
        <taxon>Actinomycetes</taxon>
        <taxon>Actinopolysporales</taxon>
        <taxon>Actinopolysporaceae</taxon>
        <taxon>Actinopolyspora</taxon>
        <taxon>Actinopolyspora alba group</taxon>
    </lineage>
</organism>
<feature type="domain" description="Cyclic nucleotide-binding" evidence="2">
    <location>
        <begin position="103"/>
        <end position="202"/>
    </location>
</feature>
<gene>
    <name evidence="3" type="ORF">SAMN04487904_101427</name>
</gene>
<dbReference type="EMBL" id="FPAT01000001">
    <property type="protein sequence ID" value="SFT35547.1"/>
    <property type="molecule type" value="Genomic_DNA"/>
</dbReference>
<dbReference type="InterPro" id="IPR049817">
    <property type="entry name" value="Encap_f2b"/>
</dbReference>
<dbReference type="Gene3D" id="2.60.120.10">
    <property type="entry name" value="Jelly Rolls"/>
    <property type="match status" value="1"/>
</dbReference>
<evidence type="ECO:0000259" key="2">
    <source>
        <dbReference type="PROSITE" id="PS50042"/>
    </source>
</evidence>
<dbReference type="Proteomes" id="UP000199165">
    <property type="component" value="Unassembled WGS sequence"/>
</dbReference>
<evidence type="ECO:0000313" key="4">
    <source>
        <dbReference type="Proteomes" id="UP000199165"/>
    </source>
</evidence>
<proteinExistence type="predicted"/>
<dbReference type="GO" id="GO:0005829">
    <property type="term" value="C:cytosol"/>
    <property type="evidence" value="ECO:0007669"/>
    <property type="project" value="TreeGrafter"/>
</dbReference>
<dbReference type="PANTHER" id="PTHR24567:SF74">
    <property type="entry name" value="HTH-TYPE TRANSCRIPTIONAL REGULATOR ARCR"/>
    <property type="match status" value="1"/>
</dbReference>
<dbReference type="Pfam" id="PF00027">
    <property type="entry name" value="cNMP_binding"/>
    <property type="match status" value="1"/>
</dbReference>
<dbReference type="PROSITE" id="PS50042">
    <property type="entry name" value="CNMP_BINDING_3"/>
    <property type="match status" value="1"/>
</dbReference>
<dbReference type="PANTHER" id="PTHR24567">
    <property type="entry name" value="CRP FAMILY TRANSCRIPTIONAL REGULATORY PROTEIN"/>
    <property type="match status" value="1"/>
</dbReference>
<feature type="region of interest" description="Disordered" evidence="1">
    <location>
        <begin position="1"/>
        <end position="21"/>
    </location>
</feature>
<dbReference type="InterPro" id="IPR045641">
    <property type="entry name" value="SrpI-like"/>
</dbReference>
<keyword evidence="4" id="KW-1185">Reference proteome</keyword>
<dbReference type="SUPFAM" id="SSF51206">
    <property type="entry name" value="cAMP-binding domain-like"/>
    <property type="match status" value="1"/>
</dbReference>
<feature type="compositionally biased region" description="Polar residues" evidence="1">
    <location>
        <begin position="1"/>
        <end position="20"/>
    </location>
</feature>
<protein>
    <submittedName>
        <fullName evidence="3">Cyclic nucleotide-binding domain-containing protein</fullName>
    </submittedName>
</protein>
<dbReference type="InterPro" id="IPR050397">
    <property type="entry name" value="Env_Response_Regulators"/>
</dbReference>
<name>A0A1I6XBC4_9ACTN</name>
<sequence length="472" mass="51175">MTGTDPVSGQQNDDGQSPLSLGTAAARNLSTTTKTPPQMQSITSRWLLRLLPWVQATGGAYRVNRRLTYQLGDGLVTFSNTGSTVRVIPGELCELPALRGFDDTSVLEGLAERFEQREYAPGEVIAEAGSPTDEIVLIAHGKVNKLGTGPYGERTELGVLAGGEHFGGQLLADGEATWEFTAKAVTPCTVLTLSRQSAREVVDRSDALRTHLARVGTASQGAHNADGESEVAVASGHAGEPDLPGTFVDYELKPREYELSVAQTVLRVHSRVADLYNEPMDQTEQQLRLTIQELREEQEKELVTNPDFGLLPNADLRQRIHTRTGPPTPDDMDELLSLVWKDPGFFLAHPRAIAAFGRECSRRGLYPASVDIGGHQVPAWRGVPMFPCNKLPMSGSRTTSIMLMRTGEANQGVVGLHQTGLPDEYEPGLSVRFMGINEKALISYLVSTYYSAAVLVPDALAVLDDVETGREG</sequence>
<dbReference type="SMART" id="SM00100">
    <property type="entry name" value="cNMP"/>
    <property type="match status" value="1"/>
</dbReference>